<feature type="compositionally biased region" description="Low complexity" evidence="1">
    <location>
        <begin position="287"/>
        <end position="297"/>
    </location>
</feature>
<evidence type="ECO:0000256" key="1">
    <source>
        <dbReference type="SAM" id="MobiDB-lite"/>
    </source>
</evidence>
<name>A0A9W7A4W0_9STRA</name>
<dbReference type="AlphaFoldDB" id="A0A9W7A4W0"/>
<feature type="compositionally biased region" description="Low complexity" evidence="1">
    <location>
        <begin position="245"/>
        <end position="263"/>
    </location>
</feature>
<organism evidence="2 3">
    <name type="scientific">Triparma strigata</name>
    <dbReference type="NCBI Taxonomy" id="1606541"/>
    <lineage>
        <taxon>Eukaryota</taxon>
        <taxon>Sar</taxon>
        <taxon>Stramenopiles</taxon>
        <taxon>Ochrophyta</taxon>
        <taxon>Bolidophyceae</taxon>
        <taxon>Parmales</taxon>
        <taxon>Triparmaceae</taxon>
        <taxon>Triparma</taxon>
    </lineage>
</organism>
<reference evidence="3" key="1">
    <citation type="journal article" date="2023" name="Commun. Biol.">
        <title>Genome analysis of Parmales, the sister group of diatoms, reveals the evolutionary specialization of diatoms from phago-mixotrophs to photoautotrophs.</title>
        <authorList>
            <person name="Ban H."/>
            <person name="Sato S."/>
            <person name="Yoshikawa S."/>
            <person name="Yamada K."/>
            <person name="Nakamura Y."/>
            <person name="Ichinomiya M."/>
            <person name="Sato N."/>
            <person name="Blanc-Mathieu R."/>
            <person name="Endo H."/>
            <person name="Kuwata A."/>
            <person name="Ogata H."/>
        </authorList>
    </citation>
    <scope>NUCLEOTIDE SEQUENCE [LARGE SCALE GENOMIC DNA]</scope>
    <source>
        <strain evidence="3">NIES 3701</strain>
    </source>
</reference>
<proteinExistence type="predicted"/>
<dbReference type="OrthoDB" id="10510507at2759"/>
<accession>A0A9W7A4W0</accession>
<evidence type="ECO:0000313" key="2">
    <source>
        <dbReference type="EMBL" id="GMH65916.1"/>
    </source>
</evidence>
<feature type="region of interest" description="Disordered" evidence="1">
    <location>
        <begin position="245"/>
        <end position="297"/>
    </location>
</feature>
<keyword evidence="3" id="KW-1185">Reference proteome</keyword>
<dbReference type="EMBL" id="BRXY01000104">
    <property type="protein sequence ID" value="GMH65916.1"/>
    <property type="molecule type" value="Genomic_DNA"/>
</dbReference>
<protein>
    <submittedName>
        <fullName evidence="2">Uncharacterized protein</fullName>
    </submittedName>
</protein>
<dbReference type="Proteomes" id="UP001165085">
    <property type="component" value="Unassembled WGS sequence"/>
</dbReference>
<comment type="caution">
    <text evidence="2">The sequence shown here is derived from an EMBL/GenBank/DDBJ whole genome shotgun (WGS) entry which is preliminary data.</text>
</comment>
<evidence type="ECO:0000313" key="3">
    <source>
        <dbReference type="Proteomes" id="UP001165085"/>
    </source>
</evidence>
<gene>
    <name evidence="2" type="ORF">TrST_g7996</name>
</gene>
<sequence>MATRKSTRDRSRLDHFSKLPAGVQRGLQRFVHDNLKTVCEQVSLPKGSAEEDVCKTVAMIMKKEKLFPSNFLALYFDESMLGVHAALLGRSPKGNSTTLAERISNCWSKNSDGMFDTPWIENEQGFKMMKKRTIAEAYGDSRPYTPSISAAAAQSYAATANYYTQHGAQSYNIPGVNMTTGVPTMSQNFAAPQLYSGMAGQPVQVPVMVNPLAVGAMNPFLQQQMLLASQQQQQQQQQYYAQQGLVQQVAGPEPESLPAATSSPPSPDSSPKIDDGAIPAPKPAPQDNTTDNDNNNE</sequence>